<evidence type="ECO:0000256" key="5">
    <source>
        <dbReference type="SAM" id="Phobius"/>
    </source>
</evidence>
<evidence type="ECO:0000259" key="6">
    <source>
        <dbReference type="PROSITE" id="PS50948"/>
    </source>
</evidence>
<evidence type="ECO:0000256" key="3">
    <source>
        <dbReference type="ARBA" id="ARBA00022989"/>
    </source>
</evidence>
<dbReference type="Gene3D" id="1.20.140.150">
    <property type="match status" value="1"/>
</dbReference>
<feature type="transmembrane region" description="Helical" evidence="5">
    <location>
        <begin position="212"/>
        <end position="235"/>
    </location>
</feature>
<accession>A0A9J7KUD3</accession>
<feature type="domain" description="Apple" evidence="6">
    <location>
        <begin position="92"/>
        <end position="169"/>
    </location>
</feature>
<dbReference type="Proteomes" id="UP000001554">
    <property type="component" value="Chromosome 3"/>
</dbReference>
<dbReference type="InterPro" id="IPR003609">
    <property type="entry name" value="Pan_app"/>
</dbReference>
<evidence type="ECO:0000256" key="4">
    <source>
        <dbReference type="ARBA" id="ARBA00023136"/>
    </source>
</evidence>
<evidence type="ECO:0000313" key="7">
    <source>
        <dbReference type="Proteomes" id="UP000001554"/>
    </source>
</evidence>
<dbReference type="PANTHER" id="PTHR10671">
    <property type="entry name" value="EPITHELIAL MEMBRANE PROTEIN-RELATED"/>
    <property type="match status" value="1"/>
</dbReference>
<feature type="transmembrane region" description="Helical" evidence="5">
    <location>
        <begin position="177"/>
        <end position="200"/>
    </location>
</feature>
<name>A0A9J7KUD3_BRAFL</name>
<feature type="transmembrane region" description="Helical" evidence="5">
    <location>
        <begin position="27"/>
        <end position="48"/>
    </location>
</feature>
<reference evidence="7" key="1">
    <citation type="journal article" date="2020" name="Nat. Ecol. Evol.">
        <title>Deeply conserved synteny resolves early events in vertebrate evolution.</title>
        <authorList>
            <person name="Simakov O."/>
            <person name="Marletaz F."/>
            <person name="Yue J.X."/>
            <person name="O'Connell B."/>
            <person name="Jenkins J."/>
            <person name="Brandt A."/>
            <person name="Calef R."/>
            <person name="Tung C.H."/>
            <person name="Huang T.K."/>
            <person name="Schmutz J."/>
            <person name="Satoh N."/>
            <person name="Yu J.K."/>
            <person name="Putnam N.H."/>
            <person name="Green R.E."/>
            <person name="Rokhsar D.S."/>
        </authorList>
    </citation>
    <scope>NUCLEOTIDE SEQUENCE [LARGE SCALE GENOMIC DNA]</scope>
    <source>
        <strain evidence="7">S238N-H82</strain>
    </source>
</reference>
<evidence type="ECO:0000313" key="8">
    <source>
        <dbReference type="RefSeq" id="XP_035669985.1"/>
    </source>
</evidence>
<gene>
    <name evidence="8" type="primary">LOC118411622</name>
</gene>
<dbReference type="OMA" id="WTSHQIG"/>
<dbReference type="PANTHER" id="PTHR10671:SF34">
    <property type="entry name" value="PROTEIN NKG7"/>
    <property type="match status" value="1"/>
</dbReference>
<evidence type="ECO:0000256" key="1">
    <source>
        <dbReference type="ARBA" id="ARBA00004141"/>
    </source>
</evidence>
<dbReference type="OrthoDB" id="10019653at2759"/>
<dbReference type="InterPro" id="IPR050579">
    <property type="entry name" value="PMP-22/EMP/MP20-like"/>
</dbReference>
<feature type="transmembrane region" description="Helical" evidence="5">
    <location>
        <begin position="247"/>
        <end position="268"/>
    </location>
</feature>
<keyword evidence="7" id="KW-1185">Reference proteome</keyword>
<protein>
    <submittedName>
        <fullName evidence="8">Uncharacterized protein LOC118411622 isoform X1</fullName>
    </submittedName>
</protein>
<organism evidence="7 8">
    <name type="scientific">Branchiostoma floridae</name>
    <name type="common">Florida lancelet</name>
    <name type="synonym">Amphioxus</name>
    <dbReference type="NCBI Taxonomy" id="7739"/>
    <lineage>
        <taxon>Eukaryota</taxon>
        <taxon>Metazoa</taxon>
        <taxon>Chordata</taxon>
        <taxon>Cephalochordata</taxon>
        <taxon>Leptocardii</taxon>
        <taxon>Amphioxiformes</taxon>
        <taxon>Branchiostomatidae</taxon>
        <taxon>Branchiostoma</taxon>
    </lineage>
</organism>
<dbReference type="KEGG" id="bfo:118411622"/>
<keyword evidence="2 5" id="KW-0812">Transmembrane</keyword>
<dbReference type="AlphaFoldDB" id="A0A9J7KUD3"/>
<sequence length="290" mass="32070">MSEIIILDPKSPHSGKRNRTMNIRQHIGVIFSAVGLILLVMGTITPAWTSHQVGIWPSCHENTTMESTGTAGLWEECSNMSGSPHWISVDLCTVSEFRYTPNVDCPVPNIKGGIIYAVTLEECAEICCNNLNCLSFQYNCRQTCFLKKERCSRGKMKESPCGNMYERPHSHSTAYHIARFCIMLSTMLLLPGAFLAVSAACKGDLDSAVDGYTIFTTLIIFGGIAGGIGAAFYTIDHELYGMDVPFSVSFYLTWAQTFFSVPGGFLIWHSTEDDDEMEAPITNKEELESP</sequence>
<reference evidence="8" key="2">
    <citation type="submission" date="2025-08" db="UniProtKB">
        <authorList>
            <consortium name="RefSeq"/>
        </authorList>
    </citation>
    <scope>IDENTIFICATION</scope>
    <source>
        <strain evidence="8">S238N-H82</strain>
        <tissue evidence="8">Testes</tissue>
    </source>
</reference>
<dbReference type="GO" id="GO:0005886">
    <property type="term" value="C:plasma membrane"/>
    <property type="evidence" value="ECO:0000318"/>
    <property type="project" value="GO_Central"/>
</dbReference>
<comment type="subcellular location">
    <subcellularLocation>
        <location evidence="1">Membrane</location>
        <topology evidence="1">Multi-pass membrane protein</topology>
    </subcellularLocation>
</comment>
<proteinExistence type="predicted"/>
<dbReference type="RefSeq" id="XP_035669985.1">
    <property type="nucleotide sequence ID" value="XM_035814092.1"/>
</dbReference>
<keyword evidence="4 5" id="KW-0472">Membrane</keyword>
<evidence type="ECO:0000256" key="2">
    <source>
        <dbReference type="ARBA" id="ARBA00022692"/>
    </source>
</evidence>
<keyword evidence="3 5" id="KW-1133">Transmembrane helix</keyword>
<dbReference type="PROSITE" id="PS50948">
    <property type="entry name" value="PAN"/>
    <property type="match status" value="1"/>
</dbReference>
<dbReference type="GeneID" id="118411622"/>